<evidence type="ECO:0000256" key="1">
    <source>
        <dbReference type="ARBA" id="ARBA00022448"/>
    </source>
</evidence>
<sequence>MPLKVMVDENKCATVGICVKELPELFRFKPGSKRAEVIVDSVPPHLEEKCRQVAEKCPNKAIIVCEC</sequence>
<dbReference type="STRING" id="39841.SAMN05660836_01829"/>
<keyword evidence="2" id="KW-0479">Metal-binding</keyword>
<keyword evidence="1" id="KW-0813">Transport</keyword>
<keyword evidence="3" id="KW-0249">Electron transport</keyword>
<dbReference type="Proteomes" id="UP000199611">
    <property type="component" value="Unassembled WGS sequence"/>
</dbReference>
<reference evidence="6 7" key="1">
    <citation type="submission" date="2016-10" db="EMBL/GenBank/DDBJ databases">
        <authorList>
            <person name="de Groot N.N."/>
        </authorList>
    </citation>
    <scope>NUCLEOTIDE SEQUENCE [LARGE SCALE GENOMIC DNA]</scope>
    <source>
        <strain evidence="6 7">DSM 9990</strain>
    </source>
</reference>
<dbReference type="EMBL" id="FOUU01000006">
    <property type="protein sequence ID" value="SFM88991.1"/>
    <property type="molecule type" value="Genomic_DNA"/>
</dbReference>
<dbReference type="Pfam" id="PF13459">
    <property type="entry name" value="Fer4_15"/>
    <property type="match status" value="1"/>
</dbReference>
<dbReference type="PANTHER" id="PTHR36923">
    <property type="entry name" value="FERREDOXIN"/>
    <property type="match status" value="1"/>
</dbReference>
<keyword evidence="4" id="KW-0408">Iron</keyword>
<dbReference type="GO" id="GO:0046872">
    <property type="term" value="F:metal ion binding"/>
    <property type="evidence" value="ECO:0007669"/>
    <property type="project" value="UniProtKB-KW"/>
</dbReference>
<organism evidence="6 7">
    <name type="scientific">Thermodesulforhabdus norvegica</name>
    <dbReference type="NCBI Taxonomy" id="39841"/>
    <lineage>
        <taxon>Bacteria</taxon>
        <taxon>Pseudomonadati</taxon>
        <taxon>Thermodesulfobacteriota</taxon>
        <taxon>Syntrophobacteria</taxon>
        <taxon>Syntrophobacterales</taxon>
        <taxon>Thermodesulforhabdaceae</taxon>
        <taxon>Thermodesulforhabdus</taxon>
    </lineage>
</organism>
<dbReference type="Gene3D" id="3.30.70.20">
    <property type="match status" value="1"/>
</dbReference>
<evidence type="ECO:0000256" key="3">
    <source>
        <dbReference type="ARBA" id="ARBA00022982"/>
    </source>
</evidence>
<evidence type="ECO:0000256" key="2">
    <source>
        <dbReference type="ARBA" id="ARBA00022723"/>
    </source>
</evidence>
<dbReference type="PANTHER" id="PTHR36923:SF3">
    <property type="entry name" value="FERREDOXIN"/>
    <property type="match status" value="1"/>
</dbReference>
<dbReference type="InterPro" id="IPR051269">
    <property type="entry name" value="Fe-S_cluster_ET"/>
</dbReference>
<evidence type="ECO:0000256" key="5">
    <source>
        <dbReference type="ARBA" id="ARBA00023014"/>
    </source>
</evidence>
<gene>
    <name evidence="6" type="ORF">SAMN05660836_01829</name>
</gene>
<keyword evidence="7" id="KW-1185">Reference proteome</keyword>
<proteinExistence type="predicted"/>
<evidence type="ECO:0000313" key="7">
    <source>
        <dbReference type="Proteomes" id="UP000199611"/>
    </source>
</evidence>
<name>A0A1I4UJB3_9BACT</name>
<dbReference type="GO" id="GO:0051536">
    <property type="term" value="F:iron-sulfur cluster binding"/>
    <property type="evidence" value="ECO:0007669"/>
    <property type="project" value="UniProtKB-KW"/>
</dbReference>
<evidence type="ECO:0000313" key="6">
    <source>
        <dbReference type="EMBL" id="SFM88991.1"/>
    </source>
</evidence>
<dbReference type="SUPFAM" id="SSF54862">
    <property type="entry name" value="4Fe-4S ferredoxins"/>
    <property type="match status" value="1"/>
</dbReference>
<keyword evidence="5" id="KW-0411">Iron-sulfur</keyword>
<protein>
    <submittedName>
        <fullName evidence="6">Ferredoxin</fullName>
    </submittedName>
</protein>
<dbReference type="AlphaFoldDB" id="A0A1I4UJB3"/>
<accession>A0A1I4UJB3</accession>
<dbReference type="OrthoDB" id="164224at2"/>
<evidence type="ECO:0000256" key="4">
    <source>
        <dbReference type="ARBA" id="ARBA00023004"/>
    </source>
</evidence>
<dbReference type="RefSeq" id="WP_093395201.1">
    <property type="nucleotide sequence ID" value="NZ_FOUU01000006.1"/>
</dbReference>